<dbReference type="InterPro" id="IPR024980">
    <property type="entry name" value="DUF3886"/>
</dbReference>
<organism evidence="2 3">
    <name type="scientific">Paenibacillus rigui</name>
    <dbReference type="NCBI Taxonomy" id="554312"/>
    <lineage>
        <taxon>Bacteria</taxon>
        <taxon>Bacillati</taxon>
        <taxon>Bacillota</taxon>
        <taxon>Bacilli</taxon>
        <taxon>Bacillales</taxon>
        <taxon>Paenibacillaceae</taxon>
        <taxon>Paenibacillus</taxon>
    </lineage>
</organism>
<reference evidence="2 3" key="1">
    <citation type="submission" date="2017-07" db="EMBL/GenBank/DDBJ databases">
        <title>Genome sequencing and assembly of Paenibacillus rigui.</title>
        <authorList>
            <person name="Mayilraj S."/>
        </authorList>
    </citation>
    <scope>NUCLEOTIDE SEQUENCE [LARGE SCALE GENOMIC DNA]</scope>
    <source>
        <strain evidence="2 3">JCM 16352</strain>
    </source>
</reference>
<dbReference type="OrthoDB" id="2679911at2"/>
<evidence type="ECO:0000313" key="3">
    <source>
        <dbReference type="Proteomes" id="UP000215509"/>
    </source>
</evidence>
<evidence type="ECO:0000256" key="1">
    <source>
        <dbReference type="SAM" id="MobiDB-lite"/>
    </source>
</evidence>
<comment type="caution">
    <text evidence="2">The sequence shown here is derived from an EMBL/GenBank/DDBJ whole genome shotgun (WGS) entry which is preliminary data.</text>
</comment>
<accession>A0A229UNA9</accession>
<dbReference type="AlphaFoldDB" id="A0A229UNA9"/>
<dbReference type="Proteomes" id="UP000215509">
    <property type="component" value="Unassembled WGS sequence"/>
</dbReference>
<sequence>MVKKRKPLSSSAPASQDKDQPATLKDLLDPEILNKLKAQADQMKAEEADKREKERKQKEEARKAEQKRLDNSFEHLLANSSMDWKKYK</sequence>
<evidence type="ECO:0008006" key="4">
    <source>
        <dbReference type="Google" id="ProtNLM"/>
    </source>
</evidence>
<gene>
    <name evidence="2" type="ORF">CF651_18435</name>
</gene>
<dbReference type="RefSeq" id="WP_094016426.1">
    <property type="nucleotide sequence ID" value="NZ_NMQW01000025.1"/>
</dbReference>
<evidence type="ECO:0000313" key="2">
    <source>
        <dbReference type="EMBL" id="OXM84977.1"/>
    </source>
</evidence>
<proteinExistence type="predicted"/>
<feature type="compositionally biased region" description="Basic and acidic residues" evidence="1">
    <location>
        <begin position="16"/>
        <end position="34"/>
    </location>
</feature>
<dbReference type="EMBL" id="NMQW01000025">
    <property type="protein sequence ID" value="OXM84977.1"/>
    <property type="molecule type" value="Genomic_DNA"/>
</dbReference>
<protein>
    <recommendedName>
        <fullName evidence="4">DUF3886 domain-containing protein</fullName>
    </recommendedName>
</protein>
<dbReference type="Pfam" id="PF13025">
    <property type="entry name" value="DUF3886"/>
    <property type="match status" value="1"/>
</dbReference>
<feature type="compositionally biased region" description="Basic and acidic residues" evidence="1">
    <location>
        <begin position="43"/>
        <end position="73"/>
    </location>
</feature>
<name>A0A229UNA9_9BACL</name>
<feature type="region of interest" description="Disordered" evidence="1">
    <location>
        <begin position="1"/>
        <end position="88"/>
    </location>
</feature>
<keyword evidence="3" id="KW-1185">Reference proteome</keyword>